<evidence type="ECO:0000259" key="6">
    <source>
        <dbReference type="Pfam" id="PF00496"/>
    </source>
</evidence>
<dbReference type="RefSeq" id="WP_216967057.1">
    <property type="nucleotide sequence ID" value="NZ_JAHOPB010000004.1"/>
</dbReference>
<reference evidence="7 8" key="1">
    <citation type="submission" date="2021-06" db="EMBL/GenBank/DDBJ databases">
        <authorList>
            <person name="Lee D.H."/>
        </authorList>
    </citation>
    <scope>NUCLEOTIDE SEQUENCE [LARGE SCALE GENOMIC DNA]</scope>
    <source>
        <strain evidence="7 8">MMS21-HV4-11</strain>
    </source>
</reference>
<comment type="caution">
    <text evidence="7">The sequence shown here is derived from an EMBL/GenBank/DDBJ whole genome shotgun (WGS) entry which is preliminary data.</text>
</comment>
<dbReference type="Proteomes" id="UP000727907">
    <property type="component" value="Unassembled WGS sequence"/>
</dbReference>
<keyword evidence="8" id="KW-1185">Reference proteome</keyword>
<gene>
    <name evidence="7" type="ORF">KQ910_26345</name>
</gene>
<evidence type="ECO:0000256" key="2">
    <source>
        <dbReference type="ARBA" id="ARBA00005695"/>
    </source>
</evidence>
<dbReference type="PANTHER" id="PTHR30290">
    <property type="entry name" value="PERIPLASMIC BINDING COMPONENT OF ABC TRANSPORTER"/>
    <property type="match status" value="1"/>
</dbReference>
<feature type="chain" id="PRO_5047094728" evidence="5">
    <location>
        <begin position="19"/>
        <end position="512"/>
    </location>
</feature>
<keyword evidence="4 5" id="KW-0732">Signal</keyword>
<dbReference type="InterPro" id="IPR039424">
    <property type="entry name" value="SBP_5"/>
</dbReference>
<keyword evidence="3" id="KW-0813">Transport</keyword>
<feature type="domain" description="Solute-binding protein family 5" evidence="6">
    <location>
        <begin position="64"/>
        <end position="427"/>
    </location>
</feature>
<dbReference type="InterPro" id="IPR030678">
    <property type="entry name" value="Peptide/Ni-bd"/>
</dbReference>
<comment type="similarity">
    <text evidence="2">Belongs to the bacterial solute-binding protein 5 family.</text>
</comment>
<dbReference type="InterPro" id="IPR000914">
    <property type="entry name" value="SBP_5_dom"/>
</dbReference>
<evidence type="ECO:0000256" key="4">
    <source>
        <dbReference type="ARBA" id="ARBA00022729"/>
    </source>
</evidence>
<protein>
    <submittedName>
        <fullName evidence="7">ABC transporter substrate-binding protein</fullName>
    </submittedName>
</protein>
<evidence type="ECO:0000256" key="3">
    <source>
        <dbReference type="ARBA" id="ARBA00022448"/>
    </source>
</evidence>
<evidence type="ECO:0000256" key="1">
    <source>
        <dbReference type="ARBA" id="ARBA00004418"/>
    </source>
</evidence>
<dbReference type="Pfam" id="PF00496">
    <property type="entry name" value="SBP_bac_5"/>
    <property type="match status" value="1"/>
</dbReference>
<proteinExistence type="inferred from homology"/>
<feature type="signal peptide" evidence="5">
    <location>
        <begin position="1"/>
        <end position="18"/>
    </location>
</feature>
<dbReference type="PANTHER" id="PTHR30290:SF9">
    <property type="entry name" value="OLIGOPEPTIDE-BINDING PROTEIN APPA"/>
    <property type="match status" value="1"/>
</dbReference>
<dbReference type="EMBL" id="JAHOPB010000004">
    <property type="protein sequence ID" value="MBU8877316.1"/>
    <property type="molecule type" value="Genomic_DNA"/>
</dbReference>
<name>A0ABS6IRV3_9HYPH</name>
<dbReference type="CDD" id="cd08517">
    <property type="entry name" value="PBP2_NikA_DppA_OppA_like_13"/>
    <property type="match status" value="1"/>
</dbReference>
<evidence type="ECO:0000313" key="7">
    <source>
        <dbReference type="EMBL" id="MBU8877316.1"/>
    </source>
</evidence>
<evidence type="ECO:0000256" key="5">
    <source>
        <dbReference type="SAM" id="SignalP"/>
    </source>
</evidence>
<comment type="subcellular location">
    <subcellularLocation>
        <location evidence="1">Periplasm</location>
    </subcellularLocation>
</comment>
<sequence>MLLVLVVSLSLPLGAAEAQDSRTAIVAVGGDPGHLNPAISTAGPLHAVADSLFNGLVSLDRDGTVRPDLATGWSVAEDGREVRFTLTSGVTWHDGKPFTAQDVKFTFEEVLFRFHARTRAGLAPAVESIEAPDANTVIFRLKRPHPALLRQLDVTEAPILPRHLYAGTDPNRNEANARPVGTGAFRFESYRRDESVVLVRNESYFKPGLPKLDRLIFRVIPENATQIAALANGEVDYLGRVAPADVARLKGKATLAETTAGPGGANCIMTLAFNLQRPALAALPVRQAFAHALDRRQMLDVVQFGQGRVAGAPIHSAIGWATLPGALQAYGLDPAKANGLLDQAKLPRTNGGERATFDLLMFPAFARYAELMRQQLAQVGIVLRLKPLDPAAFATAVFAQRDFDLALISYCNGVDPEIGVRRMYHSSAVGNVPFSNAAAYRNAEVDRLFDEAGASIDTAKRGEAYRAMERIVAHDLPYWWLVETDFTSAWRGAFVDFAPWRGQFAERAAPAR</sequence>
<dbReference type="PIRSF" id="PIRSF002741">
    <property type="entry name" value="MppA"/>
    <property type="match status" value="1"/>
</dbReference>
<organism evidence="7 8">
    <name type="scientific">Reyranella humidisoli</name>
    <dbReference type="NCBI Taxonomy" id="2849149"/>
    <lineage>
        <taxon>Bacteria</taxon>
        <taxon>Pseudomonadati</taxon>
        <taxon>Pseudomonadota</taxon>
        <taxon>Alphaproteobacteria</taxon>
        <taxon>Hyphomicrobiales</taxon>
        <taxon>Reyranellaceae</taxon>
        <taxon>Reyranella</taxon>
    </lineage>
</organism>
<evidence type="ECO:0000313" key="8">
    <source>
        <dbReference type="Proteomes" id="UP000727907"/>
    </source>
</evidence>
<accession>A0ABS6IRV3</accession>